<dbReference type="Proteomes" id="UP000625711">
    <property type="component" value="Unassembled WGS sequence"/>
</dbReference>
<feature type="transmembrane region" description="Helical" evidence="1">
    <location>
        <begin position="154"/>
        <end position="173"/>
    </location>
</feature>
<proteinExistence type="predicted"/>
<dbReference type="InterPro" id="IPR032751">
    <property type="entry name" value="Fuseless"/>
</dbReference>
<dbReference type="PANTHER" id="PTHR35270:SF2">
    <property type="entry name" value="FUSELESS, ISOFORM A"/>
    <property type="match status" value="1"/>
</dbReference>
<keyword evidence="3" id="KW-1185">Reference proteome</keyword>
<feature type="transmembrane region" description="Helical" evidence="1">
    <location>
        <begin position="321"/>
        <end position="342"/>
    </location>
</feature>
<feature type="transmembrane region" description="Helical" evidence="1">
    <location>
        <begin position="206"/>
        <end position="226"/>
    </location>
</feature>
<evidence type="ECO:0000313" key="2">
    <source>
        <dbReference type="EMBL" id="KAF7287813.1"/>
    </source>
</evidence>
<dbReference type="OrthoDB" id="45313at2759"/>
<dbReference type="GO" id="GO:0007274">
    <property type="term" value="P:neuromuscular synaptic transmission"/>
    <property type="evidence" value="ECO:0007669"/>
    <property type="project" value="TreeGrafter"/>
</dbReference>
<evidence type="ECO:0000313" key="3">
    <source>
        <dbReference type="Proteomes" id="UP000625711"/>
    </source>
</evidence>
<dbReference type="GO" id="GO:0070073">
    <property type="term" value="P:clustering of voltage-gated calcium channels"/>
    <property type="evidence" value="ECO:0007669"/>
    <property type="project" value="TreeGrafter"/>
</dbReference>
<dbReference type="AlphaFoldDB" id="A0A834J0D9"/>
<dbReference type="GO" id="GO:0007270">
    <property type="term" value="P:neuron-neuron synaptic transmission"/>
    <property type="evidence" value="ECO:0007669"/>
    <property type="project" value="TreeGrafter"/>
</dbReference>
<reference evidence="2" key="1">
    <citation type="submission" date="2020-08" db="EMBL/GenBank/DDBJ databases">
        <title>Genome sequencing and assembly of the red palm weevil Rhynchophorus ferrugineus.</title>
        <authorList>
            <person name="Dias G.B."/>
            <person name="Bergman C.M."/>
            <person name="Manee M."/>
        </authorList>
    </citation>
    <scope>NUCLEOTIDE SEQUENCE</scope>
    <source>
        <strain evidence="2">AA-2017</strain>
        <tissue evidence="2">Whole larva</tissue>
    </source>
</reference>
<keyword evidence="1" id="KW-0472">Membrane</keyword>
<gene>
    <name evidence="2" type="ORF">GWI33_000168</name>
</gene>
<dbReference type="Pfam" id="PF15993">
    <property type="entry name" value="Fuseless"/>
    <property type="match status" value="1"/>
</dbReference>
<comment type="caution">
    <text evidence="2">The sequence shown here is derived from an EMBL/GenBank/DDBJ whole genome shotgun (WGS) entry which is preliminary data.</text>
</comment>
<dbReference type="EMBL" id="JAACXV010000002">
    <property type="protein sequence ID" value="KAF7287813.1"/>
    <property type="molecule type" value="Genomic_DNA"/>
</dbReference>
<feature type="transmembrane region" description="Helical" evidence="1">
    <location>
        <begin position="246"/>
        <end position="263"/>
    </location>
</feature>
<evidence type="ECO:0000256" key="1">
    <source>
        <dbReference type="SAM" id="Phobius"/>
    </source>
</evidence>
<feature type="transmembrane region" description="Helical" evidence="1">
    <location>
        <begin position="283"/>
        <end position="301"/>
    </location>
</feature>
<dbReference type="PANTHER" id="PTHR35270">
    <property type="entry name" value="FUSELESS, ISOFORM A"/>
    <property type="match status" value="1"/>
</dbReference>
<protein>
    <submittedName>
        <fullName evidence="2">Uncharacterized protein</fullName>
    </submittedName>
</protein>
<keyword evidence="1" id="KW-0812">Transmembrane</keyword>
<feature type="transmembrane region" description="Helical" evidence="1">
    <location>
        <begin position="114"/>
        <end position="134"/>
    </location>
</feature>
<dbReference type="GO" id="GO:0042734">
    <property type="term" value="C:presynaptic membrane"/>
    <property type="evidence" value="ECO:0007669"/>
    <property type="project" value="TreeGrafter"/>
</dbReference>
<accession>A0A834J0D9</accession>
<sequence>MYNKSEVQKCLVEHEKYPSHILVFKREDSIEPVLSVVDILLSIFVVTPLVVATWKGIWGLMDLYGAYFPPVAIFIVGITIHVVLALCQDTLHEIVIESEKHWTLKLVSHFLRRFYTYIFLVITIFHWRGGWMLLDYYTNVVYGPNGEAKNENSHWILLAAGICFVILAFMKGWRNATAPPYSICLDKGNYVFKFPTMFKCNMNKNITLYLLDCIFSVTIVGNLVIFSWRGLWVLFDVTLLPNDFVYSSWASLVLGILSVGMVYRIQARMKNLCALLQGFSKLVLADCYILLSIISTVFYWRGIWNLLQIYLIPDNPFWSCIISHCVGLVALLVLGCSNSLLVRGVYKDGKEPNGDCVVFPCEFLRIIYEQESPSKEMLIQNGNIPNDKEGMS</sequence>
<name>A0A834J0D9_RHYFE</name>
<keyword evidence="1" id="KW-1133">Transmembrane helix</keyword>
<feature type="transmembrane region" description="Helical" evidence="1">
    <location>
        <begin position="33"/>
        <end position="54"/>
    </location>
</feature>
<organism evidence="2 3">
    <name type="scientific">Rhynchophorus ferrugineus</name>
    <name type="common">Red palm weevil</name>
    <name type="synonym">Curculio ferrugineus</name>
    <dbReference type="NCBI Taxonomy" id="354439"/>
    <lineage>
        <taxon>Eukaryota</taxon>
        <taxon>Metazoa</taxon>
        <taxon>Ecdysozoa</taxon>
        <taxon>Arthropoda</taxon>
        <taxon>Hexapoda</taxon>
        <taxon>Insecta</taxon>
        <taxon>Pterygota</taxon>
        <taxon>Neoptera</taxon>
        <taxon>Endopterygota</taxon>
        <taxon>Coleoptera</taxon>
        <taxon>Polyphaga</taxon>
        <taxon>Cucujiformia</taxon>
        <taxon>Curculionidae</taxon>
        <taxon>Dryophthorinae</taxon>
        <taxon>Rhynchophorus</taxon>
    </lineage>
</organism>
<feature type="transmembrane region" description="Helical" evidence="1">
    <location>
        <begin position="66"/>
        <end position="87"/>
    </location>
</feature>